<feature type="region of interest" description="Disordered" evidence="2">
    <location>
        <begin position="144"/>
        <end position="175"/>
    </location>
</feature>
<organism evidence="3 4">
    <name type="scientific">Ascaris lumbricoides</name>
    <name type="common">Giant roundworm</name>
    <dbReference type="NCBI Taxonomy" id="6252"/>
    <lineage>
        <taxon>Eukaryota</taxon>
        <taxon>Metazoa</taxon>
        <taxon>Ecdysozoa</taxon>
        <taxon>Nematoda</taxon>
        <taxon>Chromadorea</taxon>
        <taxon>Rhabditida</taxon>
        <taxon>Spirurina</taxon>
        <taxon>Ascaridomorpha</taxon>
        <taxon>Ascaridoidea</taxon>
        <taxon>Ascarididae</taxon>
        <taxon>Ascaris</taxon>
    </lineage>
</organism>
<evidence type="ECO:0000256" key="2">
    <source>
        <dbReference type="SAM" id="MobiDB-lite"/>
    </source>
</evidence>
<dbReference type="WBParaSite" id="ALUE_0002081401-mRNA-1">
    <property type="protein sequence ID" value="ALUE_0002081401-mRNA-1"/>
    <property type="gene ID" value="ALUE_0002081401"/>
</dbReference>
<proteinExistence type="predicted"/>
<evidence type="ECO:0000313" key="3">
    <source>
        <dbReference type="Proteomes" id="UP000036681"/>
    </source>
</evidence>
<dbReference type="AlphaFoldDB" id="A0A0M3IPY6"/>
<keyword evidence="3" id="KW-1185">Reference proteome</keyword>
<sequence length="175" mass="20470">MRPRIDNLQMELRQRVEEGRKMLAQLRSYEEKERIWKKEKSDLEKRIEIKDAMATAERKNHDEWKKRNLAEKAELERKVKLAEPEIAKALDAEVIKKAVEDMRTFYEDKLETVAAEVNELKKKLTDVKSEYSLAANNSRIKRSNSFDYRSSSAPPTTFLTNGTLSCSQENDMTVE</sequence>
<feature type="coiled-coil region" evidence="1">
    <location>
        <begin position="103"/>
        <end position="137"/>
    </location>
</feature>
<reference evidence="4" key="1">
    <citation type="submission" date="2017-02" db="UniProtKB">
        <authorList>
            <consortium name="WormBaseParasite"/>
        </authorList>
    </citation>
    <scope>IDENTIFICATION</scope>
</reference>
<keyword evidence="1" id="KW-0175">Coiled coil</keyword>
<name>A0A0M3IPY6_ASCLU</name>
<dbReference type="Proteomes" id="UP000036681">
    <property type="component" value="Unplaced"/>
</dbReference>
<evidence type="ECO:0000313" key="4">
    <source>
        <dbReference type="WBParaSite" id="ALUE_0002081401-mRNA-1"/>
    </source>
</evidence>
<accession>A0A0M3IPY6</accession>
<protein>
    <submittedName>
        <fullName evidence="4">RAB6-interacting golgin</fullName>
    </submittedName>
</protein>
<evidence type="ECO:0000256" key="1">
    <source>
        <dbReference type="SAM" id="Coils"/>
    </source>
</evidence>